<dbReference type="InterPro" id="IPR017969">
    <property type="entry name" value="Heavy-metal-associated_CS"/>
</dbReference>
<proteinExistence type="predicted"/>
<accession>A0A1I2UXY4</accession>
<dbReference type="CDD" id="cd00371">
    <property type="entry name" value="HMA"/>
    <property type="match status" value="1"/>
</dbReference>
<evidence type="ECO:0000313" key="3">
    <source>
        <dbReference type="EMBL" id="SFG81852.1"/>
    </source>
</evidence>
<dbReference type="Proteomes" id="UP000199229">
    <property type="component" value="Unassembled WGS sequence"/>
</dbReference>
<sequence length="69" mass="6929">MIRLKVTRMNCGGCAKSVTRAVLGVDPNATVDIDLGEGIVSIASSSDAARFTDAVSSAGYGVEPLTAAA</sequence>
<gene>
    <name evidence="3" type="ORF">SAMN05192565_11268</name>
</gene>
<dbReference type="SUPFAM" id="SSF55008">
    <property type="entry name" value="HMA, heavy metal-associated domain"/>
    <property type="match status" value="1"/>
</dbReference>
<dbReference type="GO" id="GO:0046872">
    <property type="term" value="F:metal ion binding"/>
    <property type="evidence" value="ECO:0007669"/>
    <property type="project" value="UniProtKB-KW"/>
</dbReference>
<evidence type="ECO:0000256" key="1">
    <source>
        <dbReference type="ARBA" id="ARBA00022723"/>
    </source>
</evidence>
<dbReference type="PROSITE" id="PS50846">
    <property type="entry name" value="HMA_2"/>
    <property type="match status" value="1"/>
</dbReference>
<evidence type="ECO:0000313" key="4">
    <source>
        <dbReference type="Proteomes" id="UP000199229"/>
    </source>
</evidence>
<dbReference type="Pfam" id="PF00403">
    <property type="entry name" value="HMA"/>
    <property type="match status" value="1"/>
</dbReference>
<dbReference type="Gene3D" id="3.30.70.100">
    <property type="match status" value="1"/>
</dbReference>
<dbReference type="InterPro" id="IPR006121">
    <property type="entry name" value="HMA_dom"/>
</dbReference>
<keyword evidence="1" id="KW-0479">Metal-binding</keyword>
<evidence type="ECO:0000259" key="2">
    <source>
        <dbReference type="PROSITE" id="PS50846"/>
    </source>
</evidence>
<dbReference type="AlphaFoldDB" id="A0A1I2UXY4"/>
<dbReference type="InterPro" id="IPR036163">
    <property type="entry name" value="HMA_dom_sf"/>
</dbReference>
<name>A0A1I2UXY4_9HYPH</name>
<dbReference type="STRING" id="582675.SAMN05192565_11268"/>
<dbReference type="EMBL" id="FOPM01000012">
    <property type="protein sequence ID" value="SFG81852.1"/>
    <property type="molecule type" value="Genomic_DNA"/>
</dbReference>
<dbReference type="OrthoDB" id="9801832at2"/>
<keyword evidence="4" id="KW-1185">Reference proteome</keyword>
<organism evidence="3 4">
    <name type="scientific">Methylobacterium gossipiicola</name>
    <dbReference type="NCBI Taxonomy" id="582675"/>
    <lineage>
        <taxon>Bacteria</taxon>
        <taxon>Pseudomonadati</taxon>
        <taxon>Pseudomonadota</taxon>
        <taxon>Alphaproteobacteria</taxon>
        <taxon>Hyphomicrobiales</taxon>
        <taxon>Methylobacteriaceae</taxon>
        <taxon>Methylobacterium</taxon>
    </lineage>
</organism>
<reference evidence="4" key="1">
    <citation type="submission" date="2016-10" db="EMBL/GenBank/DDBJ databases">
        <authorList>
            <person name="Varghese N."/>
            <person name="Submissions S."/>
        </authorList>
    </citation>
    <scope>NUCLEOTIDE SEQUENCE [LARGE SCALE GENOMIC DNA]</scope>
    <source>
        <strain evidence="4">Gh-105</strain>
    </source>
</reference>
<feature type="domain" description="HMA" evidence="2">
    <location>
        <begin position="1"/>
        <end position="63"/>
    </location>
</feature>
<dbReference type="RefSeq" id="WP_056355076.1">
    <property type="nucleotide sequence ID" value="NZ_FOPM01000012.1"/>
</dbReference>
<dbReference type="PROSITE" id="PS01047">
    <property type="entry name" value="HMA_1"/>
    <property type="match status" value="1"/>
</dbReference>
<protein>
    <submittedName>
        <fullName evidence="3">Copper chaperone</fullName>
    </submittedName>
</protein>